<proteinExistence type="predicted"/>
<dbReference type="Proteomes" id="UP001152467">
    <property type="component" value="Unassembled WGS sequence"/>
</dbReference>
<feature type="transmembrane region" description="Helical" evidence="1">
    <location>
        <begin position="85"/>
        <end position="106"/>
    </location>
</feature>
<feature type="transmembrane region" description="Helical" evidence="1">
    <location>
        <begin position="6"/>
        <end position="26"/>
    </location>
</feature>
<feature type="transmembrane region" description="Helical" evidence="1">
    <location>
        <begin position="118"/>
        <end position="136"/>
    </location>
</feature>
<evidence type="ECO:0000256" key="1">
    <source>
        <dbReference type="SAM" id="Phobius"/>
    </source>
</evidence>
<name>A0A9W4R3Y5_9GAMM</name>
<evidence type="ECO:0000313" key="5">
    <source>
        <dbReference type="Proteomes" id="UP001152485"/>
    </source>
</evidence>
<organism evidence="2 4">
    <name type="scientific">Pseudoalteromonas holothuriae</name>
    <dbReference type="NCBI Taxonomy" id="2963714"/>
    <lineage>
        <taxon>Bacteria</taxon>
        <taxon>Pseudomonadati</taxon>
        <taxon>Pseudomonadota</taxon>
        <taxon>Gammaproteobacteria</taxon>
        <taxon>Alteromonadales</taxon>
        <taxon>Pseudoalteromonadaceae</taxon>
        <taxon>Pseudoalteromonas</taxon>
    </lineage>
</organism>
<keyword evidence="1" id="KW-0472">Membrane</keyword>
<reference evidence="2 5" key="1">
    <citation type="submission" date="2022-07" db="EMBL/GenBank/DDBJ databases">
        <authorList>
            <person name="Criscuolo A."/>
        </authorList>
    </citation>
    <scope>NUCLEOTIDE SEQUENCE</scope>
    <source>
        <strain evidence="5">CIP 111951</strain>
        <strain evidence="2">CIP111854</strain>
        <strain evidence="3">CIP111951</strain>
    </source>
</reference>
<keyword evidence="1" id="KW-0812">Transmembrane</keyword>
<dbReference type="Proteomes" id="UP001152485">
    <property type="component" value="Unassembled WGS sequence"/>
</dbReference>
<sequence length="188" mass="21847">MSSILMNIGWTLIAIKVCLLLILFVFTKDTVKSLFVAKPINDKHVQFEHSLFMYVFASVVFQLVGRFISDEILAAELGVQAKRQIFYIFFCIYEGLFMVAVIQWHNYKRCEFARITTYGFYICAMTVVLNLCRYVDRVVFDTDILRGVYGQVVALTNIFLCVLMAYYPFYRLTLLFTKKSSGNNKVHD</sequence>
<feature type="transmembrane region" description="Helical" evidence="1">
    <location>
        <begin position="47"/>
        <end position="65"/>
    </location>
</feature>
<dbReference type="RefSeq" id="WP_261595380.1">
    <property type="nucleotide sequence ID" value="NZ_CAMAPC010000029.1"/>
</dbReference>
<gene>
    <name evidence="2" type="ORF">PSECIP111854_04023</name>
    <name evidence="3" type="ORF">PSECIP111951_04063</name>
</gene>
<evidence type="ECO:0000313" key="2">
    <source>
        <dbReference type="EMBL" id="CAH9067098.1"/>
    </source>
</evidence>
<keyword evidence="1" id="KW-1133">Transmembrane helix</keyword>
<dbReference type="EMBL" id="CAMAPD010000033">
    <property type="protein sequence ID" value="CAH9068195.1"/>
    <property type="molecule type" value="Genomic_DNA"/>
</dbReference>
<dbReference type="AlphaFoldDB" id="A0A9W4R3Y5"/>
<evidence type="ECO:0000313" key="3">
    <source>
        <dbReference type="EMBL" id="CAH9068195.1"/>
    </source>
</evidence>
<keyword evidence="4" id="KW-1185">Reference proteome</keyword>
<accession>A0A9W4R3Y5</accession>
<evidence type="ECO:0000313" key="4">
    <source>
        <dbReference type="Proteomes" id="UP001152467"/>
    </source>
</evidence>
<feature type="transmembrane region" description="Helical" evidence="1">
    <location>
        <begin position="148"/>
        <end position="169"/>
    </location>
</feature>
<dbReference type="EMBL" id="CAMAPC010000029">
    <property type="protein sequence ID" value="CAH9067098.1"/>
    <property type="molecule type" value="Genomic_DNA"/>
</dbReference>
<comment type="caution">
    <text evidence="2">The sequence shown here is derived from an EMBL/GenBank/DDBJ whole genome shotgun (WGS) entry which is preliminary data.</text>
</comment>
<protein>
    <submittedName>
        <fullName evidence="2">Uncharacterized protein</fullName>
    </submittedName>
</protein>